<organism evidence="1 2">
    <name type="scientific">Candidatus Ventrousia excrementavium</name>
    <dbReference type="NCBI Taxonomy" id="2840961"/>
    <lineage>
        <taxon>Bacteria</taxon>
        <taxon>Bacillati</taxon>
        <taxon>Bacillota</taxon>
        <taxon>Clostridia</taxon>
        <taxon>Eubacteriales</taxon>
        <taxon>Clostridiaceae</taxon>
        <taxon>Clostridiaceae incertae sedis</taxon>
        <taxon>Candidatus Ventrousia</taxon>
    </lineage>
</organism>
<comment type="caution">
    <text evidence="1">The sequence shown here is derived from an EMBL/GenBank/DDBJ whole genome shotgun (WGS) entry which is preliminary data.</text>
</comment>
<reference evidence="1" key="1">
    <citation type="submission" date="2020-10" db="EMBL/GenBank/DDBJ databases">
        <authorList>
            <person name="Gilroy R."/>
        </authorList>
    </citation>
    <scope>NUCLEOTIDE SEQUENCE</scope>
    <source>
        <strain evidence="1">CHK191-8634</strain>
    </source>
</reference>
<sequence>MTLKERMNQLKANQAQLEQRIADACKGATIRAVEKAAEMTPVGIANPLAGTNTRSGSMKQDWAAKSKWEPVKKGNSFVTELNNDMQYASYVNDGHRMDRHFVPGLVINEESGMLEFNPDGTGGIVVGTKTAYVPGIFMVDAAKEEYRRVLRQELKDIGDVFK</sequence>
<dbReference type="EMBL" id="DVMR01000050">
    <property type="protein sequence ID" value="HIU43872.1"/>
    <property type="molecule type" value="Genomic_DNA"/>
</dbReference>
<accession>A0A9D1LLR4</accession>
<dbReference type="AlphaFoldDB" id="A0A9D1LLR4"/>
<evidence type="ECO:0000313" key="2">
    <source>
        <dbReference type="Proteomes" id="UP000824073"/>
    </source>
</evidence>
<name>A0A9D1LLR4_9CLOT</name>
<proteinExistence type="predicted"/>
<protein>
    <submittedName>
        <fullName evidence="1">HK97 gp10 family phage protein</fullName>
    </submittedName>
</protein>
<reference evidence="1" key="2">
    <citation type="journal article" date="2021" name="PeerJ">
        <title>Extensive microbial diversity within the chicken gut microbiome revealed by metagenomics and culture.</title>
        <authorList>
            <person name="Gilroy R."/>
            <person name="Ravi A."/>
            <person name="Getino M."/>
            <person name="Pursley I."/>
            <person name="Horton D.L."/>
            <person name="Alikhan N.F."/>
            <person name="Baker D."/>
            <person name="Gharbi K."/>
            <person name="Hall N."/>
            <person name="Watson M."/>
            <person name="Adriaenssens E.M."/>
            <person name="Foster-Nyarko E."/>
            <person name="Jarju S."/>
            <person name="Secka A."/>
            <person name="Antonio M."/>
            <person name="Oren A."/>
            <person name="Chaudhuri R.R."/>
            <person name="La Ragione R."/>
            <person name="Hildebrand F."/>
            <person name="Pallen M.J."/>
        </authorList>
    </citation>
    <scope>NUCLEOTIDE SEQUENCE</scope>
    <source>
        <strain evidence="1">CHK191-8634</strain>
    </source>
</reference>
<evidence type="ECO:0000313" key="1">
    <source>
        <dbReference type="EMBL" id="HIU43872.1"/>
    </source>
</evidence>
<gene>
    <name evidence="1" type="ORF">IAB67_06210</name>
</gene>
<dbReference type="Proteomes" id="UP000824073">
    <property type="component" value="Unassembled WGS sequence"/>
</dbReference>